<dbReference type="EMBL" id="JACAGB010000011">
    <property type="protein sequence ID" value="KAF6335364.1"/>
    <property type="molecule type" value="Genomic_DNA"/>
</dbReference>
<sequence length="132" mass="14909">MEISFESQIFKLLLMPLLQNRLAQAVVFWGRTTLKGPKSRMWLSSRSLPNTALEHSVSETAEGHVASTSRKPLEAAKKIRIYMLQVLKLSNGGKRNLKLKTLASSFLGVTFLCVLITSYLHLAYTAILRYIR</sequence>
<dbReference type="AlphaFoldDB" id="A0A7J7WD63"/>
<keyword evidence="1" id="KW-0812">Transmembrane</keyword>
<accession>A0A7J7WD63</accession>
<reference evidence="3 4" key="1">
    <citation type="journal article" date="2020" name="Nature">
        <title>Six reference-quality genomes reveal evolution of bat adaptations.</title>
        <authorList>
            <person name="Jebb D."/>
            <person name="Huang Z."/>
            <person name="Pippel M."/>
            <person name="Hughes G.M."/>
            <person name="Lavrichenko K."/>
            <person name="Devanna P."/>
            <person name="Winkler S."/>
            <person name="Jermiin L.S."/>
            <person name="Skirmuntt E.C."/>
            <person name="Katzourakis A."/>
            <person name="Burkitt-Gray L."/>
            <person name="Ray D.A."/>
            <person name="Sullivan K.A.M."/>
            <person name="Roscito J.G."/>
            <person name="Kirilenko B.M."/>
            <person name="Davalos L.M."/>
            <person name="Corthals A.P."/>
            <person name="Power M.L."/>
            <person name="Jones G."/>
            <person name="Ransome R.D."/>
            <person name="Dechmann D.K.N."/>
            <person name="Locatelli A.G."/>
            <person name="Puechmaille S.J."/>
            <person name="Fedrigo O."/>
            <person name="Jarvis E.D."/>
            <person name="Hiller M."/>
            <person name="Vernes S.C."/>
            <person name="Myers E.W."/>
            <person name="Teeling E.C."/>
        </authorList>
    </citation>
    <scope>NUCLEOTIDE SEQUENCE [LARGE SCALE GENOMIC DNA]</scope>
    <source>
        <strain evidence="3">MPipKuh1</strain>
        <tissue evidence="3">Flight muscle</tissue>
    </source>
</reference>
<evidence type="ECO:0000256" key="1">
    <source>
        <dbReference type="SAM" id="Phobius"/>
    </source>
</evidence>
<protein>
    <recommendedName>
        <fullName evidence="5">Transmembrane protein</fullName>
    </recommendedName>
</protein>
<evidence type="ECO:0000256" key="2">
    <source>
        <dbReference type="SAM" id="SignalP"/>
    </source>
</evidence>
<comment type="caution">
    <text evidence="3">The sequence shown here is derived from an EMBL/GenBank/DDBJ whole genome shotgun (WGS) entry which is preliminary data.</text>
</comment>
<proteinExistence type="predicted"/>
<feature type="transmembrane region" description="Helical" evidence="1">
    <location>
        <begin position="102"/>
        <end position="127"/>
    </location>
</feature>
<keyword evidence="4" id="KW-1185">Reference proteome</keyword>
<dbReference type="Proteomes" id="UP000558488">
    <property type="component" value="Unassembled WGS sequence"/>
</dbReference>
<evidence type="ECO:0000313" key="3">
    <source>
        <dbReference type="EMBL" id="KAF6335364.1"/>
    </source>
</evidence>
<evidence type="ECO:0000313" key="4">
    <source>
        <dbReference type="Proteomes" id="UP000558488"/>
    </source>
</evidence>
<feature type="chain" id="PRO_5029637522" description="Transmembrane protein" evidence="2">
    <location>
        <begin position="26"/>
        <end position="132"/>
    </location>
</feature>
<feature type="signal peptide" evidence="2">
    <location>
        <begin position="1"/>
        <end position="25"/>
    </location>
</feature>
<keyword evidence="1" id="KW-1133">Transmembrane helix</keyword>
<name>A0A7J7WD63_PIPKU</name>
<evidence type="ECO:0008006" key="5">
    <source>
        <dbReference type="Google" id="ProtNLM"/>
    </source>
</evidence>
<keyword evidence="2" id="KW-0732">Signal</keyword>
<gene>
    <name evidence="3" type="ORF">mPipKuh1_008047</name>
</gene>
<keyword evidence="1" id="KW-0472">Membrane</keyword>
<organism evidence="3 4">
    <name type="scientific">Pipistrellus kuhlii</name>
    <name type="common">Kuhl's pipistrelle</name>
    <dbReference type="NCBI Taxonomy" id="59472"/>
    <lineage>
        <taxon>Eukaryota</taxon>
        <taxon>Metazoa</taxon>
        <taxon>Chordata</taxon>
        <taxon>Craniata</taxon>
        <taxon>Vertebrata</taxon>
        <taxon>Euteleostomi</taxon>
        <taxon>Mammalia</taxon>
        <taxon>Eutheria</taxon>
        <taxon>Laurasiatheria</taxon>
        <taxon>Chiroptera</taxon>
        <taxon>Yangochiroptera</taxon>
        <taxon>Vespertilionidae</taxon>
        <taxon>Pipistrellus</taxon>
    </lineage>
</organism>